<dbReference type="EMBL" id="DAKRPA010000090">
    <property type="protein sequence ID" value="DAZ99118.1"/>
    <property type="molecule type" value="Genomic_DNA"/>
</dbReference>
<comment type="similarity">
    <text evidence="1">Belongs to the adenylate kinase family.</text>
</comment>
<evidence type="ECO:0000259" key="8">
    <source>
        <dbReference type="Pfam" id="PF23150"/>
    </source>
</evidence>
<dbReference type="InterPro" id="IPR023753">
    <property type="entry name" value="FAD/NAD-binding_dom"/>
</dbReference>
<protein>
    <recommendedName>
        <fullName evidence="11">Adenylate kinase</fullName>
    </recommendedName>
</protein>
<dbReference type="InterPro" id="IPR033690">
    <property type="entry name" value="Adenylat_kinase_CS"/>
</dbReference>
<evidence type="ECO:0000256" key="3">
    <source>
        <dbReference type="ARBA" id="ARBA00022741"/>
    </source>
</evidence>
<sequence>MVVGNVQLAGSMEFSVRMGVEEDQAAIDALPFPELTDRRKLFGRQHTGALLETSLLSAVVTEVPSGRIVAFAALDDKIAPAFGRWAQVSEYLRKKLLVGKSNGCVLLTAFQRDDSAPEDLVLAHLFNFAFQMRPEVGGIVLPVAHGAPLEDMRLFVQTFAFCDHVYLSDAGLLRFFRTSRSDFLPPFVIRHATPKDCERIPAVVEQDRVLRKWKAGAAQHAWFDVHTIARALRTPESQRTCLVAYSTDKARPSAFLTCTTRVPEDTMDNHAKLFSALYQQRPIVPPPGGLSALGLVPPRIVICGSPASGRTTQCEMLVEEFNLVHLSTGAMVRAHVHSGSALGLKAKPYMDAGALIPDGLILTMILDRLNAEDCRKRGWVLDGFPRTPVQARSMIIEHIIPDLVVTLDLSEGEALKRVAGRRLDPVTNKMYDIASHPPPPGAILERLVQRPADREEQIRQRMSNYHDSREAVLEAFLKTAKIINIDAVKAKDGIAKRIRRELYLTKKIRMPLKLKRPPRLVIFGPPASGKGTQCEWLVRMYHVVHLSTGDMLRSAIREKSELGLQAKKFMDAGELVPDELVIDLILDRLKQRDCAERGWLLDGFPRTQAQAAAMIAKGILPDALLVLEVLDDEVVRRIAGRVLDPVSNKTFHLQTNPPPRDIAPRCIVRKDDNAETMRVRLKAYHENCDAVLATFATVCEIVRVDGLQPIETIADMFFCTIEKAVLKNNCIFLTMFGVSAGFERRAHDFLLKGTDGSAPRLLINFLALTCYRGCYVCPVFECYEDRNCLVLFTPKDADKPVLAAGMRHIRLDGRKSSTTSSSTIDVSNGLSAVRTSSSVTVSGEMHVFHRDELPFLSFGSGYVYELDEEGLNQQHRASVPVIVRGKGVTGTGRSVQSWIKRCWNSVFGSTHLGGVIRLLKQSRQTTPMEQRSLYAVRRSVEADQNDVVDFEVPTKDDRKVYFGRVLLGNVIETSLLALTVTDAERSDRHVGFATFNDIPPGELAECTPYSAYLEDKYELPMASTFLYLTYYAQRQSVSSAAASANANAVARPSIMKQVLHAVFSTLTTVQRVLLVLPIEIEIESEPTFHKFFERVPVRETNRDVNSGLQYLKDLERFEQYAVYQAIRTDLLPPVHVRKARVEDHDDLDPILKKQRDELVGAFGDYFLAELIREQNDNNVCLVAQARETERAIGLLSLSTDLDVGSLQESFDLAPYNNFAKSNVRTVRAGKITPPRLVIAGPPAGGKGTQCELLVEEFGVIHLSTGDMLRAAIQAKTPLGKEAQQFMDAGELVPDELIIDVILNRLQHADCKAHGWLLDGFPRTASQAQAMVQYGILPDVVILLDVPDDEVVKRISGRRIDPETGKTYHIEFNPPPPDEALRARLIQRSDDTEETIRNRLVKFHENVDAVVGTFAATSKLLRVNGMQNKQVLAQSLVSDIHSVKLSQTFKVMVKRQHLQPPKIIIAGPPAGGKGTQCELLVEQFDVVHLSTGDMLRASVQALGPLGLKAKSYMDAGELVPDDLIINVILDSLRQPDCQERGWLLDGFPRTSIQARAMLAHGIIPDVLMVLEVPDDEVVRRISGRRVDPTNGKTYHMEFNPPPPDVRDRVVQRSDDNEATVRNRLDKYHIHIDHVINTFAEGATAVQVVRCDGNQPKTDVLQEFTAPIYKRLHDLEAAHHGNLEELNDIEARRNCFAITLFCIEDRFDYGATDLLLNAFATFADREFCLMSLPTTAPEPPFLQLFTLVPCRPHSTFTHVLYLLHRDAISFFCPYSEGESVLQRVALTVQRCAATSLESPDMEELKPLLAVVDPPTRVAIQQDIVAAVEEIEIDLEDNPKVVVFLVRANGVVVGLASLSRNHDLTSALKHHFNLDQYLLMNYHRSKEHAIVQQFVLNPVFHTCAQFVLRELMRLFRKTCLFYMVPVRGASHAVRKSAAITPVFQEFILAPPRRSIEISGEEVRQYPDDAEKIKQNEAFDEFALFVLSKKLLSEAKIVINQRIVLVGASDTALTCLQRLLSVPYLRFTSLTLISPDGLSFAEMLPPSQQPRTATPHDFARRSLFTAAEVEQFSPRTHLRIIDSKVVQIDRQTKAVLLLDGSCLPYDYLVLATGLQDGTCTALGRLPSFDGDMYRPAAVPERMIALSTVPSAQRLHDLLLNERTAEEDGQRKIIVYGGSLFALQVIHGLLMRGIDGSRVVHLSPARGSLFEDAQIRGEIDKTYDKHHIAVQYNRKIQLLVIDDATNTLQAVKITAATSASALAFEDDPASGGHRGHPGHDGHHATHGQHHHAAKEAAQDQTLQCSLLICCQQNDADYDIFRAVNESGLVYDGRLVVNGHFRTTDPHIFGGGSLCRFSRRFIHAKMQENYNARECGQLLASSLLRMLDPLSAGVGGGGGSAAQEEQQTLSGSASQPKLISRKSVSSSGSSSSLLSPNGHSNGQNVIPPPDMHMPVLRAAVLPNHKHYLQISVPTLTNTMSLQSLTTSVPGRYTSLLFDDFNVLNRFEYCGDEAVEANNLQCLVGMHESYLNSAVESFASGFVTDWIQFFRQKWTSALYHDRFQEFCVHLSTFLKKDDGIKQLVDDINKFFQETGDLKGATAMAQVRVGRGGNALQPSTKRMVESQVLEFLGTNREILNMYLLPRSSSSSHKHAKHTK</sequence>
<dbReference type="SUPFAM" id="SSF57774">
    <property type="entry name" value="Microbial and mitochondrial ADK, insert 'zinc finger' domain"/>
    <property type="match status" value="1"/>
</dbReference>
<dbReference type="SUPFAM" id="SSF52540">
    <property type="entry name" value="P-loop containing nucleoside triphosphate hydrolases"/>
    <property type="match status" value="4"/>
</dbReference>
<evidence type="ECO:0000313" key="10">
    <source>
        <dbReference type="Proteomes" id="UP001146120"/>
    </source>
</evidence>
<dbReference type="PANTHER" id="PTHR21178:SF8">
    <property type="entry name" value="CILIA- AND FLAGELLA-ASSOCIATED PROTEIN 61"/>
    <property type="match status" value="1"/>
</dbReference>
<keyword evidence="2" id="KW-0808">Transferase</keyword>
<reference evidence="9" key="2">
    <citation type="journal article" date="2023" name="Microbiol Resour">
        <title>Decontamination and Annotation of the Draft Genome Sequence of the Oomycete Lagenidium giganteum ARSEF 373.</title>
        <authorList>
            <person name="Morgan W.R."/>
            <person name="Tartar A."/>
        </authorList>
    </citation>
    <scope>NUCLEOTIDE SEQUENCE</scope>
    <source>
        <strain evidence="9">ARSEF 373</strain>
    </source>
</reference>
<dbReference type="HAMAP" id="MF_00235">
    <property type="entry name" value="Adenylate_kinase_Adk"/>
    <property type="match status" value="4"/>
</dbReference>
<dbReference type="SUPFAM" id="SSF51905">
    <property type="entry name" value="FAD/NAD(P)-binding domain"/>
    <property type="match status" value="1"/>
</dbReference>
<organism evidence="9 10">
    <name type="scientific">Lagenidium giganteum</name>
    <dbReference type="NCBI Taxonomy" id="4803"/>
    <lineage>
        <taxon>Eukaryota</taxon>
        <taxon>Sar</taxon>
        <taxon>Stramenopiles</taxon>
        <taxon>Oomycota</taxon>
        <taxon>Peronosporomycetes</taxon>
        <taxon>Pythiales</taxon>
        <taxon>Pythiaceae</taxon>
    </lineage>
</organism>
<dbReference type="Proteomes" id="UP001146120">
    <property type="component" value="Unassembled WGS sequence"/>
</dbReference>
<feature type="domain" description="CFAP61 dimerisation" evidence="8">
    <location>
        <begin position="2443"/>
        <end position="2551"/>
    </location>
</feature>
<dbReference type="GO" id="GO:0016491">
    <property type="term" value="F:oxidoreductase activity"/>
    <property type="evidence" value="ECO:0007669"/>
    <property type="project" value="InterPro"/>
</dbReference>
<feature type="compositionally biased region" description="Polar residues" evidence="5">
    <location>
        <begin position="2397"/>
        <end position="2411"/>
    </location>
</feature>
<dbReference type="Pfam" id="PF00406">
    <property type="entry name" value="ADK"/>
    <property type="match status" value="4"/>
</dbReference>
<feature type="domain" description="Cilia- and flagella-associated protein 61 N-terminal" evidence="7">
    <location>
        <begin position="936"/>
        <end position="1220"/>
    </location>
</feature>
<dbReference type="GO" id="GO:0005524">
    <property type="term" value="F:ATP binding"/>
    <property type="evidence" value="ECO:0007669"/>
    <property type="project" value="InterPro"/>
</dbReference>
<dbReference type="Pfam" id="PF07992">
    <property type="entry name" value="Pyr_redox_2"/>
    <property type="match status" value="1"/>
</dbReference>
<accession>A0AAV2Z0H7</accession>
<dbReference type="Pfam" id="PF16092">
    <property type="entry name" value="CFAP61_N"/>
    <property type="match status" value="1"/>
</dbReference>
<feature type="region of interest" description="Disordered" evidence="5">
    <location>
        <begin position="2388"/>
        <end position="2443"/>
    </location>
</feature>
<evidence type="ECO:0000256" key="1">
    <source>
        <dbReference type="ARBA" id="ARBA00007220"/>
    </source>
</evidence>
<evidence type="ECO:0000259" key="6">
    <source>
        <dbReference type="Pfam" id="PF07992"/>
    </source>
</evidence>
<dbReference type="NCBIfam" id="TIGR01351">
    <property type="entry name" value="adk"/>
    <property type="match status" value="4"/>
</dbReference>
<dbReference type="InterPro" id="IPR036193">
    <property type="entry name" value="ADK_active_lid_dom_sf"/>
</dbReference>
<name>A0AAV2Z0H7_9STRA</name>
<dbReference type="Gene3D" id="3.40.50.300">
    <property type="entry name" value="P-loop containing nucleotide triphosphate hydrolases"/>
    <property type="match status" value="4"/>
</dbReference>
<evidence type="ECO:0008006" key="11">
    <source>
        <dbReference type="Google" id="ProtNLM"/>
    </source>
</evidence>
<dbReference type="GO" id="GO:0004017">
    <property type="term" value="F:AMP kinase activity"/>
    <property type="evidence" value="ECO:0007669"/>
    <property type="project" value="InterPro"/>
</dbReference>
<dbReference type="InterPro" id="IPR038884">
    <property type="entry name" value="CFAP61"/>
</dbReference>
<dbReference type="InterPro" id="IPR027417">
    <property type="entry name" value="P-loop_NTPase"/>
</dbReference>
<gene>
    <name evidence="9" type="ORF">N0F65_008423</name>
</gene>
<dbReference type="Pfam" id="PF23150">
    <property type="entry name" value="CFAP61_dimer"/>
    <property type="match status" value="1"/>
</dbReference>
<keyword evidence="3" id="KW-0547">Nucleotide-binding</keyword>
<feature type="compositionally biased region" description="Low complexity" evidence="5">
    <location>
        <begin position="2415"/>
        <end position="2429"/>
    </location>
</feature>
<dbReference type="InterPro" id="IPR056299">
    <property type="entry name" value="CFAP61_dimer"/>
</dbReference>
<dbReference type="PANTHER" id="PTHR21178">
    <property type="entry name" value="CILIA- AND FLAGELLA-ASSOCIATED PROTEIN 61"/>
    <property type="match status" value="1"/>
</dbReference>
<keyword evidence="10" id="KW-1185">Reference proteome</keyword>
<feature type="region of interest" description="Disordered" evidence="5">
    <location>
        <begin position="2262"/>
        <end position="2289"/>
    </location>
</feature>
<keyword evidence="4" id="KW-0418">Kinase</keyword>
<evidence type="ECO:0000256" key="4">
    <source>
        <dbReference type="ARBA" id="ARBA00022777"/>
    </source>
</evidence>
<dbReference type="PRINTS" id="PR00094">
    <property type="entry name" value="ADENYLTKNASE"/>
</dbReference>
<dbReference type="InterPro" id="IPR036188">
    <property type="entry name" value="FAD/NAD-bd_sf"/>
</dbReference>
<feature type="domain" description="FAD/NAD(P)-binding" evidence="6">
    <location>
        <begin position="1999"/>
        <end position="2235"/>
    </location>
</feature>
<dbReference type="InterPro" id="IPR000850">
    <property type="entry name" value="Adenylat/UMP-CMP_kin"/>
</dbReference>
<evidence type="ECO:0000259" key="7">
    <source>
        <dbReference type="Pfam" id="PF16092"/>
    </source>
</evidence>
<comment type="caution">
    <text evidence="9">The sequence shown here is derived from an EMBL/GenBank/DDBJ whole genome shotgun (WGS) entry which is preliminary data.</text>
</comment>
<evidence type="ECO:0000313" key="9">
    <source>
        <dbReference type="EMBL" id="DAZ99118.1"/>
    </source>
</evidence>
<proteinExistence type="inferred from homology"/>
<dbReference type="InterPro" id="IPR006259">
    <property type="entry name" value="Adenyl_kin_sub"/>
</dbReference>
<dbReference type="CDD" id="cd01428">
    <property type="entry name" value="ADK"/>
    <property type="match status" value="4"/>
</dbReference>
<dbReference type="InterPro" id="IPR032151">
    <property type="entry name" value="CFAP61_N"/>
</dbReference>
<reference evidence="9" key="1">
    <citation type="submission" date="2022-11" db="EMBL/GenBank/DDBJ databases">
        <authorList>
            <person name="Morgan W.R."/>
            <person name="Tartar A."/>
        </authorList>
    </citation>
    <scope>NUCLEOTIDE SEQUENCE</scope>
    <source>
        <strain evidence="9">ARSEF 373</strain>
    </source>
</reference>
<evidence type="ECO:0000256" key="2">
    <source>
        <dbReference type="ARBA" id="ARBA00022679"/>
    </source>
</evidence>
<dbReference type="PROSITE" id="PS00113">
    <property type="entry name" value="ADENYLATE_KINASE"/>
    <property type="match status" value="4"/>
</dbReference>
<dbReference type="Gene3D" id="3.50.50.60">
    <property type="entry name" value="FAD/NAD(P)-binding domain"/>
    <property type="match status" value="2"/>
</dbReference>
<evidence type="ECO:0000256" key="5">
    <source>
        <dbReference type="SAM" id="MobiDB-lite"/>
    </source>
</evidence>